<protein>
    <submittedName>
        <fullName evidence="1">Uncharacterized protein</fullName>
    </submittedName>
</protein>
<dbReference type="AlphaFoldDB" id="A0A699TBS4"/>
<reference evidence="1" key="1">
    <citation type="journal article" date="2019" name="Sci. Rep.">
        <title>Draft genome of Tanacetum cinerariifolium, the natural source of mosquito coil.</title>
        <authorList>
            <person name="Yamashiro T."/>
            <person name="Shiraishi A."/>
            <person name="Satake H."/>
            <person name="Nakayama K."/>
        </authorList>
    </citation>
    <scope>NUCLEOTIDE SEQUENCE</scope>
</reference>
<evidence type="ECO:0000313" key="1">
    <source>
        <dbReference type="EMBL" id="GFD06689.1"/>
    </source>
</evidence>
<comment type="caution">
    <text evidence="1">The sequence shown here is derived from an EMBL/GenBank/DDBJ whole genome shotgun (WGS) entry which is preliminary data.</text>
</comment>
<proteinExistence type="predicted"/>
<sequence length="178" mass="20061">THVDYSLPKYDSFLFEIEPDQGELTSVVMEENLGEPQKNSGRTTIHADISLSDLECFNFKSEPDPGELTSIVDSGIHENVLFATNMNLPPEEDHSPLFAYVVWIFLSSLMYHVVPPYLLSTGNEDTIFDPGISNYHFPFVLPGISHRSGTFLKFNVYLKLLNESPMEISSSTCSFMDQ</sequence>
<feature type="non-terminal residue" evidence="1">
    <location>
        <position position="1"/>
    </location>
</feature>
<dbReference type="EMBL" id="BKCJ011226596">
    <property type="protein sequence ID" value="GFD06689.1"/>
    <property type="molecule type" value="Genomic_DNA"/>
</dbReference>
<name>A0A699TBS4_TANCI</name>
<organism evidence="1">
    <name type="scientific">Tanacetum cinerariifolium</name>
    <name type="common">Dalmatian daisy</name>
    <name type="synonym">Chrysanthemum cinerariifolium</name>
    <dbReference type="NCBI Taxonomy" id="118510"/>
    <lineage>
        <taxon>Eukaryota</taxon>
        <taxon>Viridiplantae</taxon>
        <taxon>Streptophyta</taxon>
        <taxon>Embryophyta</taxon>
        <taxon>Tracheophyta</taxon>
        <taxon>Spermatophyta</taxon>
        <taxon>Magnoliopsida</taxon>
        <taxon>eudicotyledons</taxon>
        <taxon>Gunneridae</taxon>
        <taxon>Pentapetalae</taxon>
        <taxon>asterids</taxon>
        <taxon>campanulids</taxon>
        <taxon>Asterales</taxon>
        <taxon>Asteraceae</taxon>
        <taxon>Asteroideae</taxon>
        <taxon>Anthemideae</taxon>
        <taxon>Anthemidinae</taxon>
        <taxon>Tanacetum</taxon>
    </lineage>
</organism>
<gene>
    <name evidence="1" type="ORF">Tci_878658</name>
</gene>
<accession>A0A699TBS4</accession>